<dbReference type="InterPro" id="IPR001640">
    <property type="entry name" value="Lgt"/>
</dbReference>
<keyword evidence="4 7" id="KW-0812">Transmembrane</keyword>
<dbReference type="AlphaFoldDB" id="A0A1M6YKW2"/>
<evidence type="ECO:0000256" key="2">
    <source>
        <dbReference type="ARBA" id="ARBA00022475"/>
    </source>
</evidence>
<evidence type="ECO:0000256" key="6">
    <source>
        <dbReference type="ARBA" id="ARBA00023136"/>
    </source>
</evidence>
<feature type="transmembrane region" description="Helical" evidence="7">
    <location>
        <begin position="20"/>
        <end position="41"/>
    </location>
</feature>
<reference evidence="8 9" key="1">
    <citation type="submission" date="2016-11" db="EMBL/GenBank/DDBJ databases">
        <authorList>
            <person name="Jaros S."/>
            <person name="Januszkiewicz K."/>
            <person name="Wedrychowicz H."/>
        </authorList>
    </citation>
    <scope>NUCLEOTIDE SEQUENCE [LARGE SCALE GENOMIC DNA]</scope>
    <source>
        <strain evidence="8 9">DSM 27406</strain>
    </source>
</reference>
<dbReference type="STRING" id="1419482.SAMN05444266_102367"/>
<keyword evidence="2" id="KW-1003">Cell membrane</keyword>
<keyword evidence="8" id="KW-0449">Lipoprotein</keyword>
<dbReference type="EMBL" id="FRBL01000002">
    <property type="protein sequence ID" value="SHL18887.1"/>
    <property type="molecule type" value="Genomic_DNA"/>
</dbReference>
<feature type="transmembrane region" description="Helical" evidence="7">
    <location>
        <begin position="105"/>
        <end position="127"/>
    </location>
</feature>
<evidence type="ECO:0000313" key="8">
    <source>
        <dbReference type="EMBL" id="SHL18887.1"/>
    </source>
</evidence>
<evidence type="ECO:0000256" key="1">
    <source>
        <dbReference type="ARBA" id="ARBA00007150"/>
    </source>
</evidence>
<feature type="transmembrane region" description="Helical" evidence="7">
    <location>
        <begin position="154"/>
        <end position="172"/>
    </location>
</feature>
<dbReference type="Proteomes" id="UP000184420">
    <property type="component" value="Unassembled WGS sequence"/>
</dbReference>
<gene>
    <name evidence="8" type="ORF">SAMN05444266_102367</name>
</gene>
<sequence length="434" mass="48276">MYPNLYYAFKDLLGLEIPFFKLFQTFGFFVAIAFLAAAYVLTLELKRREKLGWLQGVQEKVLVGQPATNAEIIVNAGIGFLLGFKILGLFFQWDTAMQDLQSYMFSGQGSLAAGIVLAAAFAGYKIYKRQQTLKNNKQKEEIVTVMPHQRVPDFTVMAAIAGLIGAKIFHNLENWNDFVQDPVGALLSFSGLTFYGGLIVAAIVIINYARKKKITIRHLIDSAAPALMLAYGIGRMGCHFSGDGDWGVYNSAYSTDAAGRVVKVAPAQFSAEVERNAQFFLNQYPSLDQIPHIPFEKPASLGFLPDWFFAYGYPHNVIREGVQIAGCEGQYCKVLPIAVYPTPLYEIIACIGLFLVLWAIRKRITTPGVIFGIYLIMNGAERFFIEKIRVNTKYNIFGFHPTQAEIISALMVIGGLVLIWYCRKNKSNTAAAVS</sequence>
<dbReference type="RefSeq" id="WP_073079124.1">
    <property type="nucleotide sequence ID" value="NZ_FRBL01000002.1"/>
</dbReference>
<dbReference type="Pfam" id="PF01790">
    <property type="entry name" value="LGT"/>
    <property type="match status" value="1"/>
</dbReference>
<accession>A0A1M6YKW2</accession>
<evidence type="ECO:0000256" key="5">
    <source>
        <dbReference type="ARBA" id="ARBA00022989"/>
    </source>
</evidence>
<keyword evidence="6 7" id="KW-0472">Membrane</keyword>
<feature type="transmembrane region" description="Helical" evidence="7">
    <location>
        <begin position="184"/>
        <end position="209"/>
    </location>
</feature>
<dbReference type="PANTHER" id="PTHR30589:SF0">
    <property type="entry name" value="PHOSPHATIDYLGLYCEROL--PROLIPOPROTEIN DIACYLGLYCERYL TRANSFERASE"/>
    <property type="match status" value="1"/>
</dbReference>
<dbReference type="GO" id="GO:0008961">
    <property type="term" value="F:phosphatidylglycerol-prolipoprotein diacylglyceryl transferase activity"/>
    <property type="evidence" value="ECO:0007669"/>
    <property type="project" value="InterPro"/>
</dbReference>
<keyword evidence="3 8" id="KW-0808">Transferase</keyword>
<proteinExistence type="inferred from homology"/>
<protein>
    <submittedName>
        <fullName evidence="8">Prolipoprotein diacylglyceryltransferase</fullName>
    </submittedName>
</protein>
<comment type="similarity">
    <text evidence="1">Belongs to the Lgt family.</text>
</comment>
<dbReference type="GO" id="GO:0042158">
    <property type="term" value="P:lipoprotein biosynthetic process"/>
    <property type="evidence" value="ECO:0007669"/>
    <property type="project" value="InterPro"/>
</dbReference>
<feature type="transmembrane region" description="Helical" evidence="7">
    <location>
        <begin position="366"/>
        <end position="384"/>
    </location>
</feature>
<keyword evidence="9" id="KW-1185">Reference proteome</keyword>
<name>A0A1M6YKW2_9BACT</name>
<evidence type="ECO:0000256" key="4">
    <source>
        <dbReference type="ARBA" id="ARBA00022692"/>
    </source>
</evidence>
<evidence type="ECO:0000256" key="7">
    <source>
        <dbReference type="SAM" id="Phobius"/>
    </source>
</evidence>
<dbReference type="OrthoDB" id="871140at2"/>
<evidence type="ECO:0000256" key="3">
    <source>
        <dbReference type="ARBA" id="ARBA00022679"/>
    </source>
</evidence>
<evidence type="ECO:0000313" key="9">
    <source>
        <dbReference type="Proteomes" id="UP000184420"/>
    </source>
</evidence>
<dbReference type="PANTHER" id="PTHR30589">
    <property type="entry name" value="PROLIPOPROTEIN DIACYLGLYCERYL TRANSFERASE"/>
    <property type="match status" value="1"/>
</dbReference>
<dbReference type="GO" id="GO:0005886">
    <property type="term" value="C:plasma membrane"/>
    <property type="evidence" value="ECO:0007669"/>
    <property type="project" value="InterPro"/>
</dbReference>
<feature type="transmembrane region" description="Helical" evidence="7">
    <location>
        <begin position="72"/>
        <end position="93"/>
    </location>
</feature>
<keyword evidence="5 7" id="KW-1133">Transmembrane helix</keyword>
<organism evidence="8 9">
    <name type="scientific">Chitinophaga jiangningensis</name>
    <dbReference type="NCBI Taxonomy" id="1419482"/>
    <lineage>
        <taxon>Bacteria</taxon>
        <taxon>Pseudomonadati</taxon>
        <taxon>Bacteroidota</taxon>
        <taxon>Chitinophagia</taxon>
        <taxon>Chitinophagales</taxon>
        <taxon>Chitinophagaceae</taxon>
        <taxon>Chitinophaga</taxon>
    </lineage>
</organism>
<feature type="transmembrane region" description="Helical" evidence="7">
    <location>
        <begin position="404"/>
        <end position="421"/>
    </location>
</feature>
<feature type="transmembrane region" description="Helical" evidence="7">
    <location>
        <begin position="343"/>
        <end position="360"/>
    </location>
</feature>